<feature type="non-terminal residue" evidence="1">
    <location>
        <position position="1"/>
    </location>
</feature>
<name>A0ABD0KG96_9CAEN</name>
<reference evidence="1 2" key="1">
    <citation type="journal article" date="2023" name="Sci. Data">
        <title>Genome assembly of the Korean intertidal mud-creeper Batillaria attramentaria.</title>
        <authorList>
            <person name="Patra A.K."/>
            <person name="Ho P.T."/>
            <person name="Jun S."/>
            <person name="Lee S.J."/>
            <person name="Kim Y."/>
            <person name="Won Y.J."/>
        </authorList>
    </citation>
    <scope>NUCLEOTIDE SEQUENCE [LARGE SCALE GENOMIC DNA]</scope>
    <source>
        <strain evidence="1">Wonlab-2016</strain>
    </source>
</reference>
<dbReference type="EMBL" id="JACVVK020000183">
    <property type="protein sequence ID" value="KAK7486132.1"/>
    <property type="molecule type" value="Genomic_DNA"/>
</dbReference>
<keyword evidence="2" id="KW-1185">Reference proteome</keyword>
<protein>
    <submittedName>
        <fullName evidence="1">Uncharacterized protein</fullName>
    </submittedName>
</protein>
<dbReference type="PANTHER" id="PTHR47027">
    <property type="entry name" value="REVERSE TRANSCRIPTASE DOMAIN-CONTAINING PROTEIN"/>
    <property type="match status" value="1"/>
</dbReference>
<evidence type="ECO:0000313" key="2">
    <source>
        <dbReference type="Proteomes" id="UP001519460"/>
    </source>
</evidence>
<comment type="caution">
    <text evidence="1">The sequence shown here is derived from an EMBL/GenBank/DDBJ whole genome shotgun (WGS) entry which is preliminary data.</text>
</comment>
<sequence>SKTNSKSDASLTVGHSEVEGVESFTYLGANVTKDGGGTADIKKRVALASASFKRLSNIWQATNISRKTKASLYNCLVLSVLLYGCETCKLTKGEEKRLDIFHTKCLRRVLKIRWQQHVSNKTVLEMAEAEKVSDEVRRRWNWIGHVLRREPTDDCAVALMRLLARRELRES</sequence>
<proteinExistence type="predicted"/>
<organism evidence="1 2">
    <name type="scientific">Batillaria attramentaria</name>
    <dbReference type="NCBI Taxonomy" id="370345"/>
    <lineage>
        <taxon>Eukaryota</taxon>
        <taxon>Metazoa</taxon>
        <taxon>Spiralia</taxon>
        <taxon>Lophotrochozoa</taxon>
        <taxon>Mollusca</taxon>
        <taxon>Gastropoda</taxon>
        <taxon>Caenogastropoda</taxon>
        <taxon>Sorbeoconcha</taxon>
        <taxon>Cerithioidea</taxon>
        <taxon>Batillariidae</taxon>
        <taxon>Batillaria</taxon>
    </lineage>
</organism>
<dbReference type="AlphaFoldDB" id="A0ABD0KG96"/>
<accession>A0ABD0KG96</accession>
<gene>
    <name evidence="1" type="ORF">BaRGS_00022598</name>
</gene>
<dbReference type="Proteomes" id="UP001519460">
    <property type="component" value="Unassembled WGS sequence"/>
</dbReference>
<evidence type="ECO:0000313" key="1">
    <source>
        <dbReference type="EMBL" id="KAK7486132.1"/>
    </source>
</evidence>
<dbReference type="PANTHER" id="PTHR47027:SF20">
    <property type="entry name" value="REVERSE TRANSCRIPTASE-LIKE PROTEIN WITH RNA-DIRECTED DNA POLYMERASE DOMAIN"/>
    <property type="match status" value="1"/>
</dbReference>